<feature type="compositionally biased region" description="Acidic residues" evidence="1">
    <location>
        <begin position="86"/>
        <end position="100"/>
    </location>
</feature>
<dbReference type="EMBL" id="CAKOGL010000010">
    <property type="protein sequence ID" value="CAH2090677.1"/>
    <property type="molecule type" value="Genomic_DNA"/>
</dbReference>
<evidence type="ECO:0000313" key="3">
    <source>
        <dbReference type="Proteomes" id="UP001153954"/>
    </source>
</evidence>
<sequence>MIFKCIFTLQIPKFPFIYYYSVKGCSVDALTEMAVKITNKREINHVDRLRQQYWESDRLQELNERELIISVGADSESDTDSIFSDSESEISDVESMDVSD</sequence>
<evidence type="ECO:0000313" key="2">
    <source>
        <dbReference type="EMBL" id="CAH2090677.1"/>
    </source>
</evidence>
<gene>
    <name evidence="2" type="ORF">EEDITHA_LOCUS6609</name>
</gene>
<dbReference type="Proteomes" id="UP001153954">
    <property type="component" value="Unassembled WGS sequence"/>
</dbReference>
<comment type="caution">
    <text evidence="2">The sequence shown here is derived from an EMBL/GenBank/DDBJ whole genome shotgun (WGS) entry which is preliminary data.</text>
</comment>
<reference evidence="2" key="1">
    <citation type="submission" date="2022-03" db="EMBL/GenBank/DDBJ databases">
        <authorList>
            <person name="Tunstrom K."/>
        </authorList>
    </citation>
    <scope>NUCLEOTIDE SEQUENCE</scope>
</reference>
<keyword evidence="3" id="KW-1185">Reference proteome</keyword>
<dbReference type="AlphaFoldDB" id="A0AAU9TXQ4"/>
<protein>
    <submittedName>
        <fullName evidence="2">Uncharacterized protein</fullName>
    </submittedName>
</protein>
<proteinExistence type="predicted"/>
<name>A0AAU9TXQ4_EUPED</name>
<evidence type="ECO:0000256" key="1">
    <source>
        <dbReference type="SAM" id="MobiDB-lite"/>
    </source>
</evidence>
<accession>A0AAU9TXQ4</accession>
<feature type="region of interest" description="Disordered" evidence="1">
    <location>
        <begin position="74"/>
        <end position="100"/>
    </location>
</feature>
<organism evidence="2 3">
    <name type="scientific">Euphydryas editha</name>
    <name type="common">Edith's checkerspot</name>
    <dbReference type="NCBI Taxonomy" id="104508"/>
    <lineage>
        <taxon>Eukaryota</taxon>
        <taxon>Metazoa</taxon>
        <taxon>Ecdysozoa</taxon>
        <taxon>Arthropoda</taxon>
        <taxon>Hexapoda</taxon>
        <taxon>Insecta</taxon>
        <taxon>Pterygota</taxon>
        <taxon>Neoptera</taxon>
        <taxon>Endopterygota</taxon>
        <taxon>Lepidoptera</taxon>
        <taxon>Glossata</taxon>
        <taxon>Ditrysia</taxon>
        <taxon>Papilionoidea</taxon>
        <taxon>Nymphalidae</taxon>
        <taxon>Nymphalinae</taxon>
        <taxon>Euphydryas</taxon>
    </lineage>
</organism>